<feature type="signal peptide" evidence="1">
    <location>
        <begin position="1"/>
        <end position="23"/>
    </location>
</feature>
<dbReference type="OrthoDB" id="9829919at2"/>
<dbReference type="AlphaFoldDB" id="A0A3R9NN35"/>
<name>A0A3R9NN35_9BACT</name>
<protein>
    <recommendedName>
        <fullName evidence="4">Lipocalin-like domain-containing protein</fullName>
    </recommendedName>
</protein>
<feature type="chain" id="PRO_5018748106" description="Lipocalin-like domain-containing protein" evidence="1">
    <location>
        <begin position="24"/>
        <end position="143"/>
    </location>
</feature>
<evidence type="ECO:0008006" key="4">
    <source>
        <dbReference type="Google" id="ProtNLM"/>
    </source>
</evidence>
<organism evidence="2 3">
    <name type="scientific">Hymenobacter rigui</name>
    <dbReference type="NCBI Taxonomy" id="334424"/>
    <lineage>
        <taxon>Bacteria</taxon>
        <taxon>Pseudomonadati</taxon>
        <taxon>Bacteroidota</taxon>
        <taxon>Cytophagia</taxon>
        <taxon>Cytophagales</taxon>
        <taxon>Hymenobacteraceae</taxon>
        <taxon>Hymenobacter</taxon>
    </lineage>
</organism>
<evidence type="ECO:0000313" key="3">
    <source>
        <dbReference type="Proteomes" id="UP000273500"/>
    </source>
</evidence>
<dbReference type="EMBL" id="RWIT01000001">
    <property type="protein sequence ID" value="RSK50873.1"/>
    <property type="molecule type" value="Genomic_DNA"/>
</dbReference>
<comment type="caution">
    <text evidence="2">The sequence shown here is derived from an EMBL/GenBank/DDBJ whole genome shotgun (WGS) entry which is preliminary data.</text>
</comment>
<proteinExistence type="predicted"/>
<dbReference type="RefSeq" id="WP_125417350.1">
    <property type="nucleotide sequence ID" value="NZ_RWIT01000001.1"/>
</dbReference>
<reference evidence="2 3" key="1">
    <citation type="submission" date="2018-12" db="EMBL/GenBank/DDBJ databases">
        <authorList>
            <person name="Feng G."/>
            <person name="Zhu H."/>
        </authorList>
    </citation>
    <scope>NUCLEOTIDE SEQUENCE [LARGE SCALE GENOMIC DNA]</scope>
    <source>
        <strain evidence="2 3">KCTC 12533</strain>
    </source>
</reference>
<evidence type="ECO:0000256" key="1">
    <source>
        <dbReference type="SAM" id="SignalP"/>
    </source>
</evidence>
<evidence type="ECO:0000313" key="2">
    <source>
        <dbReference type="EMBL" id="RSK50873.1"/>
    </source>
</evidence>
<gene>
    <name evidence="2" type="ORF">EI291_00710</name>
</gene>
<keyword evidence="3" id="KW-1185">Reference proteome</keyword>
<dbReference type="Proteomes" id="UP000273500">
    <property type="component" value="Unassembled WGS sequence"/>
</dbReference>
<keyword evidence="1" id="KW-0732">Signal</keyword>
<sequence length="143" mass="15745">MIKRVILSLVPILFCVISSFSQSKPTSDIVGKWQITLVSTENYCSGPSGIQEFPTGKPEKQVWTISQEKEVYTLSVPGMVDLKGNLKDGQFYFNRFSSGTDTEPARQVVFTINANGKLTGKVNLAPKAETGICIVRYSFTGNK</sequence>
<accession>A0A3R9NN35</accession>